<evidence type="ECO:0000256" key="1">
    <source>
        <dbReference type="ARBA" id="ARBA00004196"/>
    </source>
</evidence>
<proteinExistence type="inferred from homology"/>
<name>A0A9P4GKP1_9PLEO</name>
<dbReference type="SUPFAM" id="SSF49329">
    <property type="entry name" value="Cu,Zn superoxide dismutase-like"/>
    <property type="match status" value="1"/>
</dbReference>
<evidence type="ECO:0000256" key="7">
    <source>
        <dbReference type="ARBA" id="ARBA00049204"/>
    </source>
</evidence>
<dbReference type="EC" id="1.15.1.1" evidence="4"/>
<comment type="catalytic activity">
    <reaction evidence="7">
        <text>2 superoxide + 2 H(+) = H2O2 + O2</text>
        <dbReference type="Rhea" id="RHEA:20696"/>
        <dbReference type="ChEBI" id="CHEBI:15378"/>
        <dbReference type="ChEBI" id="CHEBI:15379"/>
        <dbReference type="ChEBI" id="CHEBI:16240"/>
        <dbReference type="ChEBI" id="CHEBI:18421"/>
        <dbReference type="EC" id="1.15.1.1"/>
    </reaction>
</comment>
<comment type="similarity">
    <text evidence="3">Belongs to the Cu-Zn superoxide dismutase family.</text>
</comment>
<keyword evidence="8" id="KW-0732">Signal</keyword>
<feature type="chain" id="PRO_5040360162" description="superoxide dismutase" evidence="8">
    <location>
        <begin position="18"/>
        <end position="292"/>
    </location>
</feature>
<gene>
    <name evidence="9" type="ORF">K460DRAFT_331775</name>
</gene>
<dbReference type="GeneID" id="63848067"/>
<dbReference type="RefSeq" id="XP_040789674.1">
    <property type="nucleotide sequence ID" value="XM_040930815.1"/>
</dbReference>
<dbReference type="InterPro" id="IPR053257">
    <property type="entry name" value="Cu-only_SOD"/>
</dbReference>
<evidence type="ECO:0000313" key="9">
    <source>
        <dbReference type="EMBL" id="KAF1847111.1"/>
    </source>
</evidence>
<protein>
    <recommendedName>
        <fullName evidence="4">superoxide dismutase</fullName>
        <ecNumber evidence="4">1.15.1.1</ecNumber>
    </recommendedName>
</protein>
<dbReference type="Proteomes" id="UP000800039">
    <property type="component" value="Unassembled WGS sequence"/>
</dbReference>
<dbReference type="EMBL" id="ML976615">
    <property type="protein sequence ID" value="KAF1847111.1"/>
    <property type="molecule type" value="Genomic_DNA"/>
</dbReference>
<dbReference type="PANTHER" id="PTHR20910">
    <property type="entry name" value="AGAP001623-PA"/>
    <property type="match status" value="1"/>
</dbReference>
<feature type="signal peptide" evidence="8">
    <location>
        <begin position="1"/>
        <end position="17"/>
    </location>
</feature>
<keyword evidence="10" id="KW-1185">Reference proteome</keyword>
<reference evidence="9" key="1">
    <citation type="submission" date="2020-01" db="EMBL/GenBank/DDBJ databases">
        <authorList>
            <consortium name="DOE Joint Genome Institute"/>
            <person name="Haridas S."/>
            <person name="Albert R."/>
            <person name="Binder M."/>
            <person name="Bloem J."/>
            <person name="Labutti K."/>
            <person name="Salamov A."/>
            <person name="Andreopoulos B."/>
            <person name="Baker S.E."/>
            <person name="Barry K."/>
            <person name="Bills G."/>
            <person name="Bluhm B.H."/>
            <person name="Cannon C."/>
            <person name="Castanera R."/>
            <person name="Culley D.E."/>
            <person name="Daum C."/>
            <person name="Ezra D."/>
            <person name="Gonzalez J.B."/>
            <person name="Henrissat B."/>
            <person name="Kuo A."/>
            <person name="Liang C."/>
            <person name="Lipzen A."/>
            <person name="Lutzoni F."/>
            <person name="Magnuson J."/>
            <person name="Mondo S."/>
            <person name="Nolan M."/>
            <person name="Ohm R."/>
            <person name="Pangilinan J."/>
            <person name="Park H.-J."/>
            <person name="Ramirez L."/>
            <person name="Alfaro M."/>
            <person name="Sun H."/>
            <person name="Tritt A."/>
            <person name="Yoshinaga Y."/>
            <person name="Zwiers L.-H."/>
            <person name="Turgeon B.G."/>
            <person name="Goodwin S.B."/>
            <person name="Spatafora J.W."/>
            <person name="Crous P.W."/>
            <person name="Grigoriev I.V."/>
        </authorList>
    </citation>
    <scope>NUCLEOTIDE SEQUENCE</scope>
    <source>
        <strain evidence="9">CBS 394.84</strain>
    </source>
</reference>
<dbReference type="PANTHER" id="PTHR20910:SF1">
    <property type="entry name" value="SUPEROXIDE DISMUTASE COPPER_ZINC BINDING DOMAIN-CONTAINING PROTEIN"/>
    <property type="match status" value="1"/>
</dbReference>
<evidence type="ECO:0000256" key="4">
    <source>
        <dbReference type="ARBA" id="ARBA00012682"/>
    </source>
</evidence>
<dbReference type="Gene3D" id="2.60.40.200">
    <property type="entry name" value="Superoxide dismutase, copper/zinc binding domain"/>
    <property type="match status" value="1"/>
</dbReference>
<dbReference type="GO" id="GO:0005576">
    <property type="term" value="C:extracellular region"/>
    <property type="evidence" value="ECO:0007669"/>
    <property type="project" value="UniProtKB-SubCell"/>
</dbReference>
<dbReference type="InterPro" id="IPR036423">
    <property type="entry name" value="SOD-like_Cu/Zn_dom_sf"/>
</dbReference>
<sequence length="292" mass="29616">MHTSLFLSLGLLPLALAQEQVQEAPPPPVVILSTIKSGVIPVLPSETPFAGVDTLQGAIISPRPPLPGYTGLLGTATAQSNQPTATYLASLPETPFNPLVGAPVQGSLEAVGGPNGVTFTVNITNLPDQAKYGPFNWHIHTLPVPDDGNCTATLSHFDPTNRGELYMCEAARPETCQVGDLAGKHGGKITTPKTFTTTFVDAYLSTQEGSAGFFGGLAFVLHTGNTTRITCANFEMVVGSGNGTSGGGNATGTTGVPGSTGTAMPPQFTGAAGGKIGASVGALAIAFAALLV</sequence>
<dbReference type="GO" id="GO:0004784">
    <property type="term" value="F:superoxide dismutase activity"/>
    <property type="evidence" value="ECO:0007669"/>
    <property type="project" value="UniProtKB-EC"/>
</dbReference>
<comment type="subcellular location">
    <subcellularLocation>
        <location evidence="1">Cell envelope</location>
    </subcellularLocation>
    <subcellularLocation>
        <location evidence="2">Secreted</location>
    </subcellularLocation>
</comment>
<keyword evidence="5" id="KW-0964">Secreted</keyword>
<organism evidence="9 10">
    <name type="scientific">Cucurbitaria berberidis CBS 394.84</name>
    <dbReference type="NCBI Taxonomy" id="1168544"/>
    <lineage>
        <taxon>Eukaryota</taxon>
        <taxon>Fungi</taxon>
        <taxon>Dikarya</taxon>
        <taxon>Ascomycota</taxon>
        <taxon>Pezizomycotina</taxon>
        <taxon>Dothideomycetes</taxon>
        <taxon>Pleosporomycetidae</taxon>
        <taxon>Pleosporales</taxon>
        <taxon>Pleosporineae</taxon>
        <taxon>Cucurbitariaceae</taxon>
        <taxon>Cucurbitaria</taxon>
    </lineage>
</organism>
<dbReference type="FunFam" id="2.60.40.200:FF:000007">
    <property type="entry name" value="Cell surface Cu-only superoxide dismutase 5"/>
    <property type="match status" value="1"/>
</dbReference>
<evidence type="ECO:0000313" key="10">
    <source>
        <dbReference type="Proteomes" id="UP000800039"/>
    </source>
</evidence>
<dbReference type="OrthoDB" id="159229at2759"/>
<evidence type="ECO:0000256" key="3">
    <source>
        <dbReference type="ARBA" id="ARBA00010457"/>
    </source>
</evidence>
<dbReference type="AlphaFoldDB" id="A0A9P4GKP1"/>
<evidence type="ECO:0000256" key="5">
    <source>
        <dbReference type="ARBA" id="ARBA00022525"/>
    </source>
</evidence>
<evidence type="ECO:0000256" key="6">
    <source>
        <dbReference type="ARBA" id="ARBA00022862"/>
    </source>
</evidence>
<accession>A0A9P4GKP1</accession>
<evidence type="ECO:0000256" key="2">
    <source>
        <dbReference type="ARBA" id="ARBA00004613"/>
    </source>
</evidence>
<keyword evidence="6" id="KW-0049">Antioxidant</keyword>
<comment type="caution">
    <text evidence="9">The sequence shown here is derived from an EMBL/GenBank/DDBJ whole genome shotgun (WGS) entry which is preliminary data.</text>
</comment>
<dbReference type="GO" id="GO:0046872">
    <property type="term" value="F:metal ion binding"/>
    <property type="evidence" value="ECO:0007669"/>
    <property type="project" value="InterPro"/>
</dbReference>
<evidence type="ECO:0000256" key="8">
    <source>
        <dbReference type="SAM" id="SignalP"/>
    </source>
</evidence>